<feature type="non-terminal residue" evidence="4">
    <location>
        <position position="1"/>
    </location>
</feature>
<dbReference type="InterPro" id="IPR015421">
    <property type="entry name" value="PyrdxlP-dep_Trfase_major"/>
</dbReference>
<name>A0ABV0S2B9_9TELE</name>
<accession>A0ABV0S2B9</accession>
<reference evidence="4 5" key="1">
    <citation type="submission" date="2021-06" db="EMBL/GenBank/DDBJ databases">
        <authorList>
            <person name="Palmer J.M."/>
        </authorList>
    </citation>
    <scope>NUCLEOTIDE SEQUENCE [LARGE SCALE GENOMIC DNA]</scope>
    <source>
        <strain evidence="4 5">XC_2019</strain>
        <tissue evidence="4">Muscle</tissue>
    </source>
</reference>
<evidence type="ECO:0000256" key="1">
    <source>
        <dbReference type="ARBA" id="ARBA00001933"/>
    </source>
</evidence>
<evidence type="ECO:0000313" key="4">
    <source>
        <dbReference type="EMBL" id="MEQ2214415.1"/>
    </source>
</evidence>
<dbReference type="Pfam" id="PF00266">
    <property type="entry name" value="Aminotran_5"/>
    <property type="match status" value="1"/>
</dbReference>
<gene>
    <name evidence="4" type="primary">NFS1</name>
    <name evidence="4" type="ORF">XENOCAPTIV_006011</name>
</gene>
<dbReference type="PANTHER" id="PTHR11601:SF34">
    <property type="entry name" value="CYSTEINE DESULFURASE"/>
    <property type="match status" value="1"/>
</dbReference>
<feature type="domain" description="Aminotransferase class V" evidence="3">
    <location>
        <begin position="39"/>
        <end position="92"/>
    </location>
</feature>
<dbReference type="PANTHER" id="PTHR11601">
    <property type="entry name" value="CYSTEINE DESULFURYLASE FAMILY MEMBER"/>
    <property type="match status" value="1"/>
</dbReference>
<keyword evidence="5" id="KW-1185">Reference proteome</keyword>
<comment type="caution">
    <text evidence="4">The sequence shown here is derived from an EMBL/GenBank/DDBJ whole genome shotgun (WGS) entry which is preliminary data.</text>
</comment>
<evidence type="ECO:0000256" key="2">
    <source>
        <dbReference type="ARBA" id="ARBA00006490"/>
    </source>
</evidence>
<dbReference type="Proteomes" id="UP001434883">
    <property type="component" value="Unassembled WGS sequence"/>
</dbReference>
<dbReference type="InterPro" id="IPR000192">
    <property type="entry name" value="Aminotrans_V_dom"/>
</dbReference>
<comment type="cofactor">
    <cofactor evidence="1">
        <name>pyridoxal 5'-phosphate</name>
        <dbReference type="ChEBI" id="CHEBI:597326"/>
    </cofactor>
</comment>
<proteinExistence type="inferred from homology"/>
<dbReference type="EMBL" id="JAHRIN010067384">
    <property type="protein sequence ID" value="MEQ2214415.1"/>
    <property type="molecule type" value="Genomic_DNA"/>
</dbReference>
<sequence>RRSVELKLISVRRPDAFSGQDRLLPAAEAGLVAPFSSGVARFYQAKKRHVITTQTEHKCVLDSCRILEAEGFNVTYLPVQKNGLLDLKVQSDSLQIDNI</sequence>
<dbReference type="Gene3D" id="3.40.640.10">
    <property type="entry name" value="Type I PLP-dependent aspartate aminotransferase-like (Major domain)"/>
    <property type="match status" value="1"/>
</dbReference>
<dbReference type="SUPFAM" id="SSF53383">
    <property type="entry name" value="PLP-dependent transferases"/>
    <property type="match status" value="1"/>
</dbReference>
<protein>
    <submittedName>
        <fullName evidence="4">Cysteine desulfurase</fullName>
    </submittedName>
</protein>
<dbReference type="InterPro" id="IPR015424">
    <property type="entry name" value="PyrdxlP-dep_Trfase"/>
</dbReference>
<evidence type="ECO:0000313" key="5">
    <source>
        <dbReference type="Proteomes" id="UP001434883"/>
    </source>
</evidence>
<evidence type="ECO:0000259" key="3">
    <source>
        <dbReference type="Pfam" id="PF00266"/>
    </source>
</evidence>
<comment type="similarity">
    <text evidence="2">Belongs to the class-V pyridoxal-phosphate-dependent aminotransferase family. NifS/IscS subfamily.</text>
</comment>
<organism evidence="4 5">
    <name type="scientific">Xenoophorus captivus</name>
    <dbReference type="NCBI Taxonomy" id="1517983"/>
    <lineage>
        <taxon>Eukaryota</taxon>
        <taxon>Metazoa</taxon>
        <taxon>Chordata</taxon>
        <taxon>Craniata</taxon>
        <taxon>Vertebrata</taxon>
        <taxon>Euteleostomi</taxon>
        <taxon>Actinopterygii</taxon>
        <taxon>Neopterygii</taxon>
        <taxon>Teleostei</taxon>
        <taxon>Neoteleostei</taxon>
        <taxon>Acanthomorphata</taxon>
        <taxon>Ovalentaria</taxon>
        <taxon>Atherinomorphae</taxon>
        <taxon>Cyprinodontiformes</taxon>
        <taxon>Goodeidae</taxon>
        <taxon>Xenoophorus</taxon>
    </lineage>
</organism>